<protein>
    <submittedName>
        <fullName evidence="1">Peptidase</fullName>
    </submittedName>
</protein>
<organism evidence="1 2">
    <name type="scientific">Gilvimarinus algae</name>
    <dbReference type="NCBI Taxonomy" id="3058037"/>
    <lineage>
        <taxon>Bacteria</taxon>
        <taxon>Pseudomonadati</taxon>
        <taxon>Pseudomonadota</taxon>
        <taxon>Gammaproteobacteria</taxon>
        <taxon>Cellvibrionales</taxon>
        <taxon>Cellvibrionaceae</taxon>
        <taxon>Gilvimarinus</taxon>
    </lineage>
</organism>
<keyword evidence="2" id="KW-1185">Reference proteome</keyword>
<evidence type="ECO:0000313" key="1">
    <source>
        <dbReference type="EMBL" id="MDO3384099.1"/>
    </source>
</evidence>
<reference evidence="1" key="1">
    <citation type="submission" date="2023-07" db="EMBL/GenBank/DDBJ databases">
        <title>Gilvimarinus algae sp. nov., isolated from the surface of Kelp.</title>
        <authorList>
            <person name="Sun Y.Y."/>
            <person name="Gong Y."/>
            <person name="Du Z.J."/>
        </authorList>
    </citation>
    <scope>NUCLEOTIDE SEQUENCE</scope>
    <source>
        <strain evidence="1">SDUM040014</strain>
    </source>
</reference>
<dbReference type="InterPro" id="IPR029055">
    <property type="entry name" value="Ntn_hydrolases_N"/>
</dbReference>
<dbReference type="PIRSF" id="PIRSF009120">
    <property type="entry name" value="UCP009120_prtse"/>
    <property type="match status" value="1"/>
</dbReference>
<proteinExistence type="predicted"/>
<comment type="caution">
    <text evidence="1">The sequence shown here is derived from an EMBL/GenBank/DDBJ whole genome shotgun (WGS) entry which is preliminary data.</text>
</comment>
<dbReference type="InterPro" id="IPR016545">
    <property type="entry name" value="UCP009120_prtse"/>
</dbReference>
<accession>A0ABT8TKU1</accession>
<evidence type="ECO:0000313" key="2">
    <source>
        <dbReference type="Proteomes" id="UP001168380"/>
    </source>
</evidence>
<gene>
    <name evidence="1" type="ORF">QWI16_18095</name>
</gene>
<dbReference type="Gene3D" id="3.60.20.10">
    <property type="entry name" value="Glutamine Phosphoribosylpyrophosphate, subunit 1, domain 1"/>
    <property type="match status" value="1"/>
</dbReference>
<dbReference type="Proteomes" id="UP001168380">
    <property type="component" value="Unassembled WGS sequence"/>
</dbReference>
<sequence length="251" mass="27410">MTYCVAITMDAGLVFCSDSRTNAGVDQVSTYGKMYHYSVRGERDFIVLSAGNLATTQAVVSQIKRDIRDNAATSLKTLPDIAEAASYLGEISRQEQDKHVSVGGPNGGTSFEASFIIGGQVAGDKPRLAMVYPQGNHITTSKDTPYLQIGESKYGKPILDRILSAGTTLENAARCALVSMDSTMRSNLTVGPPIELGIYPADSFALTRFRFDDDDDYLRALKKAWDKYLIEAFDRLPSLNWSDSVSHDEQG</sequence>
<dbReference type="RefSeq" id="WP_302715368.1">
    <property type="nucleotide sequence ID" value="NZ_JAULRT010000062.1"/>
</dbReference>
<dbReference type="EMBL" id="JAULRT010000062">
    <property type="protein sequence ID" value="MDO3384099.1"/>
    <property type="molecule type" value="Genomic_DNA"/>
</dbReference>
<dbReference type="SUPFAM" id="SSF56235">
    <property type="entry name" value="N-terminal nucleophile aminohydrolases (Ntn hydrolases)"/>
    <property type="match status" value="1"/>
</dbReference>
<name>A0ABT8TKU1_9GAMM</name>
<dbReference type="Pfam" id="PF00227">
    <property type="entry name" value="Proteasome"/>
    <property type="match status" value="1"/>
</dbReference>
<dbReference type="InterPro" id="IPR001353">
    <property type="entry name" value="Proteasome_sua/b"/>
</dbReference>